<evidence type="ECO:0000313" key="3">
    <source>
        <dbReference type="EMBL" id="MBD2151720.1"/>
    </source>
</evidence>
<feature type="region of interest" description="Disordered" evidence="1">
    <location>
        <begin position="28"/>
        <end position="56"/>
    </location>
</feature>
<gene>
    <name evidence="3" type="ORF">H6F44_16560</name>
</gene>
<keyword evidence="4" id="KW-1185">Reference proteome</keyword>
<reference evidence="3" key="2">
    <citation type="submission" date="2020-08" db="EMBL/GenBank/DDBJ databases">
        <authorList>
            <person name="Chen M."/>
            <person name="Teng W."/>
            <person name="Zhao L."/>
            <person name="Hu C."/>
            <person name="Zhou Y."/>
            <person name="Han B."/>
            <person name="Song L."/>
            <person name="Shu W."/>
        </authorList>
    </citation>
    <scope>NUCLEOTIDE SEQUENCE</scope>
    <source>
        <strain evidence="3">FACHB-1277</strain>
    </source>
</reference>
<organism evidence="3 4">
    <name type="scientific">Pseudanabaena cinerea FACHB-1277</name>
    <dbReference type="NCBI Taxonomy" id="2949581"/>
    <lineage>
        <taxon>Bacteria</taxon>
        <taxon>Bacillati</taxon>
        <taxon>Cyanobacteriota</taxon>
        <taxon>Cyanophyceae</taxon>
        <taxon>Pseudanabaenales</taxon>
        <taxon>Pseudanabaenaceae</taxon>
        <taxon>Pseudanabaena</taxon>
        <taxon>Pseudanabaena cinerea</taxon>
    </lineage>
</organism>
<dbReference type="Proteomes" id="UP000631421">
    <property type="component" value="Unassembled WGS sequence"/>
</dbReference>
<comment type="caution">
    <text evidence="3">The sequence shown here is derived from an EMBL/GenBank/DDBJ whole genome shotgun (WGS) entry which is preliminary data.</text>
</comment>
<feature type="compositionally biased region" description="Polar residues" evidence="1">
    <location>
        <begin position="28"/>
        <end position="49"/>
    </location>
</feature>
<feature type="signal peptide" evidence="2">
    <location>
        <begin position="1"/>
        <end position="20"/>
    </location>
</feature>
<sequence length="56" mass="6182">MKFLLSIASTAFLLFPFANAAAAYTQDPRSCSDPRTQYPSNPPCQTTPDLFTIKPE</sequence>
<name>A0A926UXA3_9CYAN</name>
<evidence type="ECO:0000313" key="4">
    <source>
        <dbReference type="Proteomes" id="UP000631421"/>
    </source>
</evidence>
<accession>A0A926UXA3</accession>
<reference evidence="3" key="1">
    <citation type="journal article" date="2015" name="ISME J.">
        <title>Draft Genome Sequence of Streptomyces incarnatus NRRL8089, which Produces the Nucleoside Antibiotic Sinefungin.</title>
        <authorList>
            <person name="Oshima K."/>
            <person name="Hattori M."/>
            <person name="Shimizu H."/>
            <person name="Fukuda K."/>
            <person name="Nemoto M."/>
            <person name="Inagaki K."/>
            <person name="Tamura T."/>
        </authorList>
    </citation>
    <scope>NUCLEOTIDE SEQUENCE</scope>
    <source>
        <strain evidence="3">FACHB-1277</strain>
    </source>
</reference>
<evidence type="ECO:0000256" key="1">
    <source>
        <dbReference type="SAM" id="MobiDB-lite"/>
    </source>
</evidence>
<evidence type="ECO:0000256" key="2">
    <source>
        <dbReference type="SAM" id="SignalP"/>
    </source>
</evidence>
<dbReference type="RefSeq" id="WP_190352137.1">
    <property type="nucleotide sequence ID" value="NZ_JACJPY010000064.1"/>
</dbReference>
<dbReference type="AlphaFoldDB" id="A0A926UXA3"/>
<dbReference type="EMBL" id="JACJPY010000064">
    <property type="protein sequence ID" value="MBD2151720.1"/>
    <property type="molecule type" value="Genomic_DNA"/>
</dbReference>
<keyword evidence="2" id="KW-0732">Signal</keyword>
<proteinExistence type="predicted"/>
<protein>
    <submittedName>
        <fullName evidence="3">Uncharacterized protein</fullName>
    </submittedName>
</protein>
<feature type="chain" id="PRO_5037849688" evidence="2">
    <location>
        <begin position="21"/>
        <end position="56"/>
    </location>
</feature>